<protein>
    <submittedName>
        <fullName evidence="4">Alpha/beta fold hydrolase</fullName>
    </submittedName>
</protein>
<keyword evidence="5" id="KW-1185">Reference proteome</keyword>
<dbReference type="InterPro" id="IPR053145">
    <property type="entry name" value="AB_hydrolase_Est10"/>
</dbReference>
<dbReference type="Gene3D" id="3.40.50.1820">
    <property type="entry name" value="alpha/beta hydrolase"/>
    <property type="match status" value="1"/>
</dbReference>
<dbReference type="InterPro" id="IPR002471">
    <property type="entry name" value="Pept_S9_AS"/>
</dbReference>
<organism evidence="4 5">
    <name type="scientific">Pedobacter psychroterrae</name>
    <dbReference type="NCBI Taxonomy" id="2530453"/>
    <lineage>
        <taxon>Bacteria</taxon>
        <taxon>Pseudomonadati</taxon>
        <taxon>Bacteroidota</taxon>
        <taxon>Sphingobacteriia</taxon>
        <taxon>Sphingobacteriales</taxon>
        <taxon>Sphingobacteriaceae</taxon>
        <taxon>Pedobacter</taxon>
    </lineage>
</organism>
<dbReference type="PROSITE" id="PS00708">
    <property type="entry name" value="PRO_ENDOPEP_SER"/>
    <property type="match status" value="1"/>
</dbReference>
<name>A0A4R0NR27_9SPHI</name>
<dbReference type="InterPro" id="IPR029058">
    <property type="entry name" value="AB_hydrolase_fold"/>
</dbReference>
<evidence type="ECO:0000313" key="4">
    <source>
        <dbReference type="EMBL" id="TCD01785.1"/>
    </source>
</evidence>
<dbReference type="PANTHER" id="PTHR43265:SF1">
    <property type="entry name" value="ESTERASE ESTD"/>
    <property type="match status" value="1"/>
</dbReference>
<evidence type="ECO:0000256" key="2">
    <source>
        <dbReference type="SAM" id="SignalP"/>
    </source>
</evidence>
<feature type="chain" id="PRO_5021009171" evidence="2">
    <location>
        <begin position="21"/>
        <end position="365"/>
    </location>
</feature>
<keyword evidence="2" id="KW-0732">Signal</keyword>
<dbReference type="RefSeq" id="WP_131596585.1">
    <property type="nucleotide sequence ID" value="NZ_SJSL01000002.1"/>
</dbReference>
<evidence type="ECO:0000256" key="1">
    <source>
        <dbReference type="ARBA" id="ARBA00022801"/>
    </source>
</evidence>
<proteinExistence type="predicted"/>
<dbReference type="OrthoDB" id="9809549at2"/>
<dbReference type="Proteomes" id="UP000293347">
    <property type="component" value="Unassembled WGS sequence"/>
</dbReference>
<comment type="caution">
    <text evidence="4">The sequence shown here is derived from an EMBL/GenBank/DDBJ whole genome shotgun (WGS) entry which is preliminary data.</text>
</comment>
<feature type="signal peptide" evidence="2">
    <location>
        <begin position="1"/>
        <end position="20"/>
    </location>
</feature>
<dbReference type="GO" id="GO:0006508">
    <property type="term" value="P:proteolysis"/>
    <property type="evidence" value="ECO:0007669"/>
    <property type="project" value="InterPro"/>
</dbReference>
<feature type="domain" description="Serine aminopeptidase S33" evidence="3">
    <location>
        <begin position="94"/>
        <end position="322"/>
    </location>
</feature>
<reference evidence="4 5" key="1">
    <citation type="submission" date="2019-02" db="EMBL/GenBank/DDBJ databases">
        <title>Pedobacter sp. RP-1-14 sp. nov., isolated from Arctic soil.</title>
        <authorList>
            <person name="Dahal R.H."/>
        </authorList>
    </citation>
    <scope>NUCLEOTIDE SEQUENCE [LARGE SCALE GENOMIC DNA]</scope>
    <source>
        <strain evidence="4 5">RP-1-14</strain>
    </source>
</reference>
<dbReference type="InterPro" id="IPR022742">
    <property type="entry name" value="Hydrolase_4"/>
</dbReference>
<dbReference type="GO" id="GO:0004252">
    <property type="term" value="F:serine-type endopeptidase activity"/>
    <property type="evidence" value="ECO:0007669"/>
    <property type="project" value="InterPro"/>
</dbReference>
<keyword evidence="1 4" id="KW-0378">Hydrolase</keyword>
<dbReference type="SUPFAM" id="SSF53474">
    <property type="entry name" value="alpha/beta-Hydrolases"/>
    <property type="match status" value="1"/>
</dbReference>
<accession>A0A4R0NR27</accession>
<gene>
    <name evidence="4" type="ORF">EZ437_13805</name>
</gene>
<dbReference type="PANTHER" id="PTHR43265">
    <property type="entry name" value="ESTERASE ESTD"/>
    <property type="match status" value="1"/>
</dbReference>
<evidence type="ECO:0000259" key="3">
    <source>
        <dbReference type="Pfam" id="PF12146"/>
    </source>
</evidence>
<dbReference type="Pfam" id="PF12146">
    <property type="entry name" value="Hydrolase_4"/>
    <property type="match status" value="1"/>
</dbReference>
<evidence type="ECO:0000313" key="5">
    <source>
        <dbReference type="Proteomes" id="UP000293347"/>
    </source>
</evidence>
<dbReference type="GO" id="GO:0052689">
    <property type="term" value="F:carboxylic ester hydrolase activity"/>
    <property type="evidence" value="ECO:0007669"/>
    <property type="project" value="TreeGrafter"/>
</dbReference>
<sequence length="365" mass="41215">MRKFTISILLFLVAISSLFSQENKLNRPQTPNEPYPYHSEDVTFENSTDGITLAGTFTYPKGGSNLPAVVLIHGSGPNDRDCDYLEHKPFLVISDFFTKNGIAVLRFDKRGVSKSTGVYATATSIDFARDVEFAVAYLKKRKEVDKNKIGLVGHSEGGIIAPMVVEKSKDVRYIILMAGPTIKGDKLLLLQDRLISKSLGESESNIELADRINAKAYAIANDSSSNEVKKMTLKAHIKNTYKDNPSLRKPEKMTEDEFIDREIKFYTENWTQFYIRYDPAKALEKLSVPLLAIFGSKDLQVPSKENAAVLERLAKEKKNFKITILPNLNHLFQECETGSPREYKKIEQTISPIALNEMIHWIKES</sequence>
<dbReference type="AlphaFoldDB" id="A0A4R0NR27"/>
<dbReference type="EMBL" id="SJSL01000002">
    <property type="protein sequence ID" value="TCD01785.1"/>
    <property type="molecule type" value="Genomic_DNA"/>
</dbReference>